<evidence type="ECO:0000313" key="2">
    <source>
        <dbReference type="Proteomes" id="UP000034617"/>
    </source>
</evidence>
<reference evidence="1 2" key="1">
    <citation type="journal article" date="2015" name="Nature">
        <title>rRNA introns, odd ribosomes, and small enigmatic genomes across a large radiation of phyla.</title>
        <authorList>
            <person name="Brown C.T."/>
            <person name="Hug L.A."/>
            <person name="Thomas B.C."/>
            <person name="Sharon I."/>
            <person name="Castelle C.J."/>
            <person name="Singh A."/>
            <person name="Wilkins M.J."/>
            <person name="Williams K.H."/>
            <person name="Banfield J.F."/>
        </authorList>
    </citation>
    <scope>NUCLEOTIDE SEQUENCE [LARGE SCALE GENOMIC DNA]</scope>
</reference>
<evidence type="ECO:0000313" key="1">
    <source>
        <dbReference type="EMBL" id="KKT36110.1"/>
    </source>
</evidence>
<proteinExistence type="predicted"/>
<name>A0A0G1GNM8_9BACT</name>
<accession>A0A0G1GNM8</accession>
<dbReference type="AlphaFoldDB" id="A0A0G1GNM8"/>
<organism evidence="1 2">
    <name type="scientific">Candidatus Gottesmanbacteria bacterium GW2011_GWB1_44_11c</name>
    <dbReference type="NCBI Taxonomy" id="1618447"/>
    <lineage>
        <taxon>Bacteria</taxon>
        <taxon>Candidatus Gottesmaniibacteriota</taxon>
    </lineage>
</organism>
<dbReference type="EMBL" id="LCHM01000044">
    <property type="protein sequence ID" value="KKT36110.1"/>
    <property type="molecule type" value="Genomic_DNA"/>
</dbReference>
<protein>
    <submittedName>
        <fullName evidence="1">Uncharacterized protein</fullName>
    </submittedName>
</protein>
<dbReference type="Proteomes" id="UP000034617">
    <property type="component" value="Unassembled WGS sequence"/>
</dbReference>
<gene>
    <name evidence="1" type="ORF">UW22_C0044G0005</name>
</gene>
<sequence>MSKNNEQEDGININPGLVVLFEALQRVRDIQTELT</sequence>
<comment type="caution">
    <text evidence="1">The sequence shown here is derived from an EMBL/GenBank/DDBJ whole genome shotgun (WGS) entry which is preliminary data.</text>
</comment>